<name>A0A9E7HLW2_9LILI</name>
<dbReference type="Proteomes" id="UP001055439">
    <property type="component" value="Chromosome 8"/>
</dbReference>
<reference evidence="7" key="1">
    <citation type="submission" date="2022-05" db="EMBL/GenBank/DDBJ databases">
        <title>The Musa troglodytarum L. genome provides insights into the mechanism of non-climacteric behaviour and enrichment of carotenoids.</title>
        <authorList>
            <person name="Wang J."/>
        </authorList>
    </citation>
    <scope>NUCLEOTIDE SEQUENCE</scope>
    <source>
        <tissue evidence="7">Leaf</tissue>
    </source>
</reference>
<gene>
    <name evidence="7" type="ORF">MUK42_16186</name>
</gene>
<dbReference type="CDD" id="cd00875">
    <property type="entry name" value="RNA_Cyclase_Class_I"/>
    <property type="match status" value="1"/>
</dbReference>
<dbReference type="EMBL" id="CP097510">
    <property type="protein sequence ID" value="URE31938.1"/>
    <property type="molecule type" value="Genomic_DNA"/>
</dbReference>
<dbReference type="Pfam" id="PF04603">
    <property type="entry name" value="Mog1"/>
    <property type="match status" value="1"/>
</dbReference>
<evidence type="ECO:0000256" key="2">
    <source>
        <dbReference type="ARBA" id="ARBA00007089"/>
    </source>
</evidence>
<keyword evidence="4" id="KW-0539">Nucleus</keyword>
<dbReference type="GO" id="GO:0004521">
    <property type="term" value="F:RNA endonuclease activity"/>
    <property type="evidence" value="ECO:0007669"/>
    <property type="project" value="TreeGrafter"/>
</dbReference>
<dbReference type="OrthoDB" id="1911237at2759"/>
<dbReference type="InterPro" id="IPR036553">
    <property type="entry name" value="RPTC_insert"/>
</dbReference>
<keyword evidence="3" id="KW-0690">Ribosome biogenesis</keyword>
<organism evidence="7 8">
    <name type="scientific">Musa troglodytarum</name>
    <name type="common">fe'i banana</name>
    <dbReference type="NCBI Taxonomy" id="320322"/>
    <lineage>
        <taxon>Eukaryota</taxon>
        <taxon>Viridiplantae</taxon>
        <taxon>Streptophyta</taxon>
        <taxon>Embryophyta</taxon>
        <taxon>Tracheophyta</taxon>
        <taxon>Spermatophyta</taxon>
        <taxon>Magnoliopsida</taxon>
        <taxon>Liliopsida</taxon>
        <taxon>Zingiberales</taxon>
        <taxon>Musaceae</taxon>
        <taxon>Musa</taxon>
    </lineage>
</organism>
<keyword evidence="8" id="KW-1185">Reference proteome</keyword>
<protein>
    <submittedName>
        <fullName evidence="7">RAN guanine nucleotide release</fullName>
    </submittedName>
</protein>
<dbReference type="SUPFAM" id="SSF55724">
    <property type="entry name" value="Mog1p/PsbP-like"/>
    <property type="match status" value="1"/>
</dbReference>
<dbReference type="Pfam" id="PF05189">
    <property type="entry name" value="RTC_insert"/>
    <property type="match status" value="1"/>
</dbReference>
<dbReference type="Gene3D" id="3.40.1000.10">
    <property type="entry name" value="Mog1/PsbP, alpha/beta/alpha sandwich"/>
    <property type="match status" value="1"/>
</dbReference>
<dbReference type="InterPro" id="IPR037136">
    <property type="entry name" value="RNA3'_phos_cyclase_dom_sf"/>
</dbReference>
<dbReference type="InterPro" id="IPR013791">
    <property type="entry name" value="RNA3'-term_phos_cycl_insert"/>
</dbReference>
<dbReference type="Pfam" id="PF01137">
    <property type="entry name" value="RTC"/>
    <property type="match status" value="2"/>
</dbReference>
<dbReference type="InterPro" id="IPR016443">
    <property type="entry name" value="RNA3'_term_phos_cyc_type_2"/>
</dbReference>
<accession>A0A9E7HLW2</accession>
<comment type="subcellular location">
    <subcellularLocation>
        <location evidence="1">Nucleus</location>
        <location evidence="1">Nucleolus</location>
    </subcellularLocation>
</comment>
<dbReference type="FunFam" id="3.30.360.20:FF:000001">
    <property type="entry name" value="RNA terminal phosphate cyclase-like 1"/>
    <property type="match status" value="1"/>
</dbReference>
<dbReference type="PROSITE" id="PS01287">
    <property type="entry name" value="RTC"/>
    <property type="match status" value="1"/>
</dbReference>
<evidence type="ECO:0000259" key="5">
    <source>
        <dbReference type="Pfam" id="PF01137"/>
    </source>
</evidence>
<proteinExistence type="inferred from homology"/>
<feature type="domain" description="RNA 3'-terminal phosphate cyclase" evidence="5">
    <location>
        <begin position="128"/>
        <end position="368"/>
    </location>
</feature>
<evidence type="ECO:0000256" key="3">
    <source>
        <dbReference type="ARBA" id="ARBA00022517"/>
    </source>
</evidence>
<evidence type="ECO:0000259" key="6">
    <source>
        <dbReference type="Pfam" id="PF05189"/>
    </source>
</evidence>
<dbReference type="AlphaFoldDB" id="A0A9E7HLW2"/>
<dbReference type="InterPro" id="IPR023797">
    <property type="entry name" value="RNA3'_phos_cyclase_dom"/>
</dbReference>
<dbReference type="InterPro" id="IPR020719">
    <property type="entry name" value="RNA3'_term_phos_cycl-like_CS"/>
</dbReference>
<dbReference type="SUPFAM" id="SSF55205">
    <property type="entry name" value="EPT/RTPC-like"/>
    <property type="match status" value="1"/>
</dbReference>
<dbReference type="Gene3D" id="3.30.360.20">
    <property type="entry name" value="RNA 3'-terminal phosphate cyclase, insert domain"/>
    <property type="match status" value="1"/>
</dbReference>
<evidence type="ECO:0000313" key="7">
    <source>
        <dbReference type="EMBL" id="URE31938.1"/>
    </source>
</evidence>
<evidence type="ECO:0000313" key="8">
    <source>
        <dbReference type="Proteomes" id="UP001055439"/>
    </source>
</evidence>
<dbReference type="InterPro" id="IPR007681">
    <property type="entry name" value="Mog1"/>
</dbReference>
<dbReference type="PANTHER" id="PTHR11096:SF1">
    <property type="entry name" value="RNA 3'-TERMINAL PHOSPHATE CYCLASE-LIKE PROTEIN"/>
    <property type="match status" value="1"/>
</dbReference>
<feature type="domain" description="RNA 3'-terminal phosphate cyclase" evidence="5">
    <location>
        <begin position="9"/>
        <end position="121"/>
    </location>
</feature>
<sequence length="633" mass="69275">MGKTSYVRLKGSRQFRQRLLLATLSSIPILVEDIRSDDTSPGLRPHEVSLLRLIEKVSDDCTVEINETGTKLRYKPGVLVGGKYLVHDCGLSRSMGYFLEPLILIGLFGKKPLSIKLKGQKEKKNQDNASIAGITNDSKDPSVDTFRTTTLHMLKRFGVPLEGLELKIESRGAPPLGGGEVVLGVPIVPNSLTAAHWVDEGMVKSIRGVTFSTRVSPQIANRMIYAARGVFNRFIPDVHIFTDHRSGPAGGRSPGYGLSLVAETTSGCLISTDVAVSYPKADETDVMDDSEEKPDMLPPEDVGVQAASMLLGEIEQGGVVDSTHQGLLFLLCALCPPDVSKVHVGKLTPYGIETLRNIRDFLGVKFVIKPDPTTNTVMLKCVGCGLKNLSRKIAKMNGEDCVQRPLFGGAISSCFPLRFQDVSNIREVPDHQEVFADPDQDGSLIFELLDLKHEVGDGGSAVWFLQDIAREQDAEETMIMVNEMPGCNISLIILSFPCLLLLEHSGTLEAVGLTSLNGPAIVTTAVSQMAKDGLSISCRVHIFSWPLQREGKEERHTIWSGWFIWQICVSTDVVITAYEPILINPEMLPQEDDLRAQVAALTGMYVVNQLHINSWTNDDEITGCFASHCDAHI</sequence>
<evidence type="ECO:0000256" key="1">
    <source>
        <dbReference type="ARBA" id="ARBA00004604"/>
    </source>
</evidence>
<dbReference type="InterPro" id="IPR013792">
    <property type="entry name" value="RNA3'P_cycl/enolpyr_Trfase_a/b"/>
</dbReference>
<evidence type="ECO:0000256" key="4">
    <source>
        <dbReference type="ARBA" id="ARBA00023242"/>
    </source>
</evidence>
<feature type="domain" description="RNA 3'-terminal phosphate cyclase insert" evidence="6">
    <location>
        <begin position="198"/>
        <end position="315"/>
    </location>
</feature>
<comment type="similarity">
    <text evidence="2">Belongs to the RNA 3'-terminal cyclase family. Type 2 subfamily.</text>
</comment>
<dbReference type="Gene3D" id="3.65.10.20">
    <property type="entry name" value="RNA 3'-terminal phosphate cyclase domain"/>
    <property type="match status" value="1"/>
</dbReference>
<dbReference type="NCBIfam" id="TIGR03400">
    <property type="entry name" value="18S_RNA_Rcl1p"/>
    <property type="match status" value="1"/>
</dbReference>
<dbReference type="InterPro" id="IPR000228">
    <property type="entry name" value="RNA3'_term_phos_cyc"/>
</dbReference>
<dbReference type="GO" id="GO:0000479">
    <property type="term" value="P:endonucleolytic cleavage of tricistronic rRNA transcript (SSU-rRNA, 5.8S rRNA, LSU-rRNA)"/>
    <property type="evidence" value="ECO:0007669"/>
    <property type="project" value="TreeGrafter"/>
</dbReference>
<dbReference type="PANTHER" id="PTHR11096">
    <property type="entry name" value="RNA 3' TERMINAL PHOSPHATE CYCLASE"/>
    <property type="match status" value="1"/>
</dbReference>
<dbReference type="InterPro" id="IPR016123">
    <property type="entry name" value="Mog1/PsbP_a/b/a-sand"/>
</dbReference>
<dbReference type="GO" id="GO:0005730">
    <property type="term" value="C:nucleolus"/>
    <property type="evidence" value="ECO:0007669"/>
    <property type="project" value="UniProtKB-SubCell"/>
</dbReference>